<accession>A0A8S5UBI4</accession>
<protein>
    <submittedName>
        <fullName evidence="1">Glutaredoxin</fullName>
    </submittedName>
</protein>
<sequence>MFVCKSLFYCIYIYPFCIFCKQVRQFYRVSLLICRSYTYVIRLLNSITIALYSQI</sequence>
<dbReference type="EMBL" id="BK016062">
    <property type="protein sequence ID" value="DAF91828.1"/>
    <property type="molecule type" value="Genomic_DNA"/>
</dbReference>
<name>A0A8S5UBI4_9CAUD</name>
<proteinExistence type="predicted"/>
<organism evidence="1">
    <name type="scientific">Podoviridae sp. ctZkC8</name>
    <dbReference type="NCBI Taxonomy" id="2825259"/>
    <lineage>
        <taxon>Viruses</taxon>
        <taxon>Duplodnaviria</taxon>
        <taxon>Heunggongvirae</taxon>
        <taxon>Uroviricota</taxon>
        <taxon>Caudoviricetes</taxon>
    </lineage>
</organism>
<reference evidence="1" key="1">
    <citation type="journal article" date="2021" name="Proc. Natl. Acad. Sci. U.S.A.">
        <title>A Catalog of Tens of Thousands of Viruses from Human Metagenomes Reveals Hidden Associations with Chronic Diseases.</title>
        <authorList>
            <person name="Tisza M.J."/>
            <person name="Buck C.B."/>
        </authorList>
    </citation>
    <scope>NUCLEOTIDE SEQUENCE</scope>
    <source>
        <strain evidence="1">CtZkC8</strain>
    </source>
</reference>
<evidence type="ECO:0000313" key="1">
    <source>
        <dbReference type="EMBL" id="DAF91828.1"/>
    </source>
</evidence>